<evidence type="ECO:0000313" key="3">
    <source>
        <dbReference type="Proteomes" id="UP000034329"/>
    </source>
</evidence>
<evidence type="ECO:0008006" key="4">
    <source>
        <dbReference type="Google" id="ProtNLM"/>
    </source>
</evidence>
<dbReference type="Proteomes" id="UP000034329">
    <property type="component" value="Unassembled WGS sequence"/>
</dbReference>
<evidence type="ECO:0000313" key="2">
    <source>
        <dbReference type="EMBL" id="KKU09871.1"/>
    </source>
</evidence>
<dbReference type="AlphaFoldDB" id="A0A0G1MND8"/>
<name>A0A0G1MND8_9BACT</name>
<accession>A0A0G1MND8</accession>
<evidence type="ECO:0000256" key="1">
    <source>
        <dbReference type="SAM" id="Phobius"/>
    </source>
</evidence>
<feature type="transmembrane region" description="Helical" evidence="1">
    <location>
        <begin position="75"/>
        <end position="104"/>
    </location>
</feature>
<feature type="transmembrane region" description="Helical" evidence="1">
    <location>
        <begin position="143"/>
        <end position="164"/>
    </location>
</feature>
<feature type="transmembrane region" description="Helical" evidence="1">
    <location>
        <begin position="21"/>
        <end position="44"/>
    </location>
</feature>
<keyword evidence="1" id="KW-1133">Transmembrane helix</keyword>
<gene>
    <name evidence="2" type="ORF">UX13_C0027G0006</name>
</gene>
<comment type="caution">
    <text evidence="2">The sequence shown here is derived from an EMBL/GenBank/DDBJ whole genome shotgun (WGS) entry which is preliminary data.</text>
</comment>
<keyword evidence="1" id="KW-0812">Transmembrane</keyword>
<sequence length="189" mass="23117">MTDKYKLATYFKNPFVVFYSFLRILAGIFIPFNLVWGFVVTLFLDALDGPLFEQIDNLVGMPMSVYMRWDKYLDWWGYVFMYLTSLNFGFNWILVASLLFRLVGQLLFEKTKKHHIFVFFPNFFEAFFLWYVVFAIINFSPKPYWLVIIVVVYWIREVLLHIYWPNRLRKYGYPKWQIKYFGVRKDFIE</sequence>
<dbReference type="EMBL" id="LCLA01000027">
    <property type="protein sequence ID" value="KKU09871.1"/>
    <property type="molecule type" value="Genomic_DNA"/>
</dbReference>
<reference evidence="2 3" key="1">
    <citation type="journal article" date="2015" name="Nature">
        <title>rRNA introns, odd ribosomes, and small enigmatic genomes across a large radiation of phyla.</title>
        <authorList>
            <person name="Brown C.T."/>
            <person name="Hug L.A."/>
            <person name="Thomas B.C."/>
            <person name="Sharon I."/>
            <person name="Castelle C.J."/>
            <person name="Singh A."/>
            <person name="Wilkins M.J."/>
            <person name="Williams K.H."/>
            <person name="Banfield J.F."/>
        </authorList>
    </citation>
    <scope>NUCLEOTIDE SEQUENCE [LARGE SCALE GENOMIC DNA]</scope>
</reference>
<keyword evidence="1" id="KW-0472">Membrane</keyword>
<feature type="transmembrane region" description="Helical" evidence="1">
    <location>
        <begin position="116"/>
        <end position="137"/>
    </location>
</feature>
<proteinExistence type="predicted"/>
<organism evidence="2 3">
    <name type="scientific">Candidatus Woesebacteria bacterium GW2011_GWB1_45_5</name>
    <dbReference type="NCBI Taxonomy" id="1618581"/>
    <lineage>
        <taxon>Bacteria</taxon>
        <taxon>Candidatus Woeseibacteriota</taxon>
    </lineage>
</organism>
<protein>
    <recommendedName>
        <fullName evidence="4">CDP-alcohol phosphatidyltransferase</fullName>
    </recommendedName>
</protein>